<protein>
    <submittedName>
        <fullName evidence="1">Uncharacterized protein</fullName>
    </submittedName>
</protein>
<sequence>MVRPFRNQPSIDDEYQWRVFFYNLLSPFTVLMTEASESYPSNLAFEGAANIFYKLFG</sequence>
<organism evidence="1 2">
    <name type="scientific">Pedobacter gandavensis</name>
    <dbReference type="NCBI Taxonomy" id="2679963"/>
    <lineage>
        <taxon>Bacteria</taxon>
        <taxon>Pseudomonadati</taxon>
        <taxon>Bacteroidota</taxon>
        <taxon>Sphingobacteriia</taxon>
        <taxon>Sphingobacteriales</taxon>
        <taxon>Sphingobacteriaceae</taxon>
        <taxon>Pedobacter</taxon>
    </lineage>
</organism>
<gene>
    <name evidence="1" type="ORF">GM920_10275</name>
</gene>
<reference evidence="1 2" key="1">
    <citation type="submission" date="2019-11" db="EMBL/GenBank/DDBJ databases">
        <title>Description of Pedobacter sp. LMG 31462T.</title>
        <authorList>
            <person name="Carlier A."/>
            <person name="Qi S."/>
            <person name="Vandamme P."/>
        </authorList>
    </citation>
    <scope>NUCLEOTIDE SEQUENCE [LARGE SCALE GENOMIC DNA]</scope>
    <source>
        <strain evidence="1 2">LMG 31462</strain>
    </source>
</reference>
<accession>A0ABR6EVS3</accession>
<name>A0ABR6EVS3_9SPHI</name>
<dbReference type="RefSeq" id="WP_182956669.1">
    <property type="nucleotide sequence ID" value="NZ_WNXC01000003.1"/>
</dbReference>
<keyword evidence="2" id="KW-1185">Reference proteome</keyword>
<dbReference type="EMBL" id="WNXC01000003">
    <property type="protein sequence ID" value="MBB2149291.1"/>
    <property type="molecule type" value="Genomic_DNA"/>
</dbReference>
<evidence type="ECO:0000313" key="1">
    <source>
        <dbReference type="EMBL" id="MBB2149291.1"/>
    </source>
</evidence>
<comment type="caution">
    <text evidence="1">The sequence shown here is derived from an EMBL/GenBank/DDBJ whole genome shotgun (WGS) entry which is preliminary data.</text>
</comment>
<proteinExistence type="predicted"/>
<evidence type="ECO:0000313" key="2">
    <source>
        <dbReference type="Proteomes" id="UP000636110"/>
    </source>
</evidence>
<dbReference type="Proteomes" id="UP000636110">
    <property type="component" value="Unassembled WGS sequence"/>
</dbReference>